<name>A0A3B0RG13_9ZZZZ</name>
<proteinExistence type="predicted"/>
<evidence type="ECO:0000313" key="1">
    <source>
        <dbReference type="EMBL" id="VAV90842.1"/>
    </source>
</evidence>
<protein>
    <submittedName>
        <fullName evidence="1">Uncharacterized protein</fullName>
    </submittedName>
</protein>
<accession>A0A3B0RG13</accession>
<dbReference type="EMBL" id="UOEG01000065">
    <property type="protein sequence ID" value="VAV90842.1"/>
    <property type="molecule type" value="Genomic_DNA"/>
</dbReference>
<sequence length="22" mass="2470">MAPMSTDEVRHCGLLHTGWNVD</sequence>
<reference evidence="1" key="1">
    <citation type="submission" date="2018-06" db="EMBL/GenBank/DDBJ databases">
        <authorList>
            <person name="Zhirakovskaya E."/>
        </authorList>
    </citation>
    <scope>NUCLEOTIDE SEQUENCE</scope>
</reference>
<dbReference type="AlphaFoldDB" id="A0A3B0RG13"/>
<organism evidence="1">
    <name type="scientific">hydrothermal vent metagenome</name>
    <dbReference type="NCBI Taxonomy" id="652676"/>
    <lineage>
        <taxon>unclassified sequences</taxon>
        <taxon>metagenomes</taxon>
        <taxon>ecological metagenomes</taxon>
    </lineage>
</organism>
<gene>
    <name evidence="1" type="ORF">MNBD_ALPHA07-1003</name>
</gene>
<feature type="non-terminal residue" evidence="1">
    <location>
        <position position="22"/>
    </location>
</feature>